<evidence type="ECO:0000313" key="1">
    <source>
        <dbReference type="EMBL" id="CAF5022029.1"/>
    </source>
</evidence>
<feature type="non-terminal residue" evidence="1">
    <location>
        <position position="45"/>
    </location>
</feature>
<sequence length="45" mass="5369">MNYNTYTITATLRRDKFRTELVGRYTCSEIIDGRRSETSVYVFIQ</sequence>
<proteinExistence type="predicted"/>
<comment type="caution">
    <text evidence="1">The sequence shown here is derived from an EMBL/GenBank/DDBJ whole genome shotgun (WGS) entry which is preliminary data.</text>
</comment>
<dbReference type="AlphaFoldDB" id="A0A8S3DKT8"/>
<reference evidence="1" key="1">
    <citation type="submission" date="2021-02" db="EMBL/GenBank/DDBJ databases">
        <authorList>
            <person name="Nowell W R."/>
        </authorList>
    </citation>
    <scope>NUCLEOTIDE SEQUENCE</scope>
</reference>
<organism evidence="1 2">
    <name type="scientific">Rotaria magnacalcarata</name>
    <dbReference type="NCBI Taxonomy" id="392030"/>
    <lineage>
        <taxon>Eukaryota</taxon>
        <taxon>Metazoa</taxon>
        <taxon>Spiralia</taxon>
        <taxon>Gnathifera</taxon>
        <taxon>Rotifera</taxon>
        <taxon>Eurotatoria</taxon>
        <taxon>Bdelloidea</taxon>
        <taxon>Philodinida</taxon>
        <taxon>Philodinidae</taxon>
        <taxon>Rotaria</taxon>
    </lineage>
</organism>
<dbReference type="EMBL" id="CAJOBJ010215918">
    <property type="protein sequence ID" value="CAF5022029.1"/>
    <property type="molecule type" value="Genomic_DNA"/>
</dbReference>
<protein>
    <submittedName>
        <fullName evidence="1">Uncharacterized protein</fullName>
    </submittedName>
</protein>
<accession>A0A8S3DKT8</accession>
<gene>
    <name evidence="1" type="ORF">GIL414_LOCUS58434</name>
</gene>
<dbReference type="Proteomes" id="UP000681720">
    <property type="component" value="Unassembled WGS sequence"/>
</dbReference>
<name>A0A8S3DKT8_9BILA</name>
<evidence type="ECO:0000313" key="2">
    <source>
        <dbReference type="Proteomes" id="UP000681720"/>
    </source>
</evidence>